<gene>
    <name evidence="1" type="ORF">AVEN_118329_1</name>
</gene>
<proteinExistence type="predicted"/>
<protein>
    <submittedName>
        <fullName evidence="1">Uncharacterized protein</fullName>
    </submittedName>
</protein>
<comment type="caution">
    <text evidence="1">The sequence shown here is derived from an EMBL/GenBank/DDBJ whole genome shotgun (WGS) entry which is preliminary data.</text>
</comment>
<organism evidence="1 2">
    <name type="scientific">Araneus ventricosus</name>
    <name type="common">Orbweaver spider</name>
    <name type="synonym">Epeira ventricosa</name>
    <dbReference type="NCBI Taxonomy" id="182803"/>
    <lineage>
        <taxon>Eukaryota</taxon>
        <taxon>Metazoa</taxon>
        <taxon>Ecdysozoa</taxon>
        <taxon>Arthropoda</taxon>
        <taxon>Chelicerata</taxon>
        <taxon>Arachnida</taxon>
        <taxon>Araneae</taxon>
        <taxon>Araneomorphae</taxon>
        <taxon>Entelegynae</taxon>
        <taxon>Araneoidea</taxon>
        <taxon>Araneidae</taxon>
        <taxon>Araneus</taxon>
    </lineage>
</organism>
<accession>A0A4Y2B6G4</accession>
<sequence>MQVEFCGLAVNVFLLELTISINIRRSPSLRFHFRPQLFLAEGVFPFIRYVVMIFDTVVREAPAILAVLVTDSPTGWPLTIFPLSKRVSADILHSNKKSAEITASSQAVDGKITYPLFV</sequence>
<dbReference type="EMBL" id="BGPR01000053">
    <property type="protein sequence ID" value="GBL87377.1"/>
    <property type="molecule type" value="Genomic_DNA"/>
</dbReference>
<name>A0A4Y2B6G4_ARAVE</name>
<dbReference type="AlphaFoldDB" id="A0A4Y2B6G4"/>
<keyword evidence="2" id="KW-1185">Reference proteome</keyword>
<dbReference type="Proteomes" id="UP000499080">
    <property type="component" value="Unassembled WGS sequence"/>
</dbReference>
<evidence type="ECO:0000313" key="1">
    <source>
        <dbReference type="EMBL" id="GBL87377.1"/>
    </source>
</evidence>
<reference evidence="1 2" key="1">
    <citation type="journal article" date="2019" name="Sci. Rep.">
        <title>Orb-weaving spider Araneus ventricosus genome elucidates the spidroin gene catalogue.</title>
        <authorList>
            <person name="Kono N."/>
            <person name="Nakamura H."/>
            <person name="Ohtoshi R."/>
            <person name="Moran D.A.P."/>
            <person name="Shinohara A."/>
            <person name="Yoshida Y."/>
            <person name="Fujiwara M."/>
            <person name="Mori M."/>
            <person name="Tomita M."/>
            <person name="Arakawa K."/>
        </authorList>
    </citation>
    <scope>NUCLEOTIDE SEQUENCE [LARGE SCALE GENOMIC DNA]</scope>
</reference>
<evidence type="ECO:0000313" key="2">
    <source>
        <dbReference type="Proteomes" id="UP000499080"/>
    </source>
</evidence>